<keyword evidence="18" id="KW-1185">Reference proteome</keyword>
<keyword evidence="9 16" id="KW-0547">Nucleotide-binding</keyword>
<evidence type="ECO:0000256" key="14">
    <source>
        <dbReference type="ARBA" id="ARBA00038036"/>
    </source>
</evidence>
<evidence type="ECO:0000256" key="3">
    <source>
        <dbReference type="ARBA" id="ARBA00004496"/>
    </source>
</evidence>
<dbReference type="GO" id="GO:0005737">
    <property type="term" value="C:cytoplasm"/>
    <property type="evidence" value="ECO:0007669"/>
    <property type="project" value="UniProtKB-SubCell"/>
</dbReference>
<dbReference type="Proteomes" id="UP000294546">
    <property type="component" value="Unassembled WGS sequence"/>
</dbReference>
<accession>A0A4R1GD63</accession>
<dbReference type="AlphaFoldDB" id="A0A4R1GD63"/>
<evidence type="ECO:0000256" key="2">
    <source>
        <dbReference type="ARBA" id="ARBA00001958"/>
    </source>
</evidence>
<evidence type="ECO:0000256" key="7">
    <source>
        <dbReference type="ARBA" id="ARBA00022490"/>
    </source>
</evidence>
<dbReference type="SUPFAM" id="SSF53067">
    <property type="entry name" value="Actin-like ATPase domain"/>
    <property type="match status" value="2"/>
</dbReference>
<dbReference type="GO" id="GO:0046872">
    <property type="term" value="F:metal ion binding"/>
    <property type="evidence" value="ECO:0007669"/>
    <property type="project" value="UniProtKB-KW"/>
</dbReference>
<evidence type="ECO:0000256" key="5">
    <source>
        <dbReference type="ARBA" id="ARBA00011738"/>
    </source>
</evidence>
<dbReference type="InterPro" id="IPR043129">
    <property type="entry name" value="ATPase_NBD"/>
</dbReference>
<feature type="binding site" evidence="16">
    <location>
        <begin position="6"/>
        <end position="13"/>
    </location>
    <ligand>
        <name>ATP</name>
        <dbReference type="ChEBI" id="CHEBI:30616"/>
    </ligand>
</feature>
<feature type="binding site" evidence="16">
    <location>
        <position position="119"/>
    </location>
    <ligand>
        <name>K(+)</name>
        <dbReference type="ChEBI" id="CHEBI:29103"/>
    </ligand>
</feature>
<evidence type="ECO:0000256" key="13">
    <source>
        <dbReference type="ARBA" id="ARBA00022993"/>
    </source>
</evidence>
<dbReference type="EMBL" id="SMFU01000009">
    <property type="protein sequence ID" value="TCK06014.1"/>
    <property type="molecule type" value="Genomic_DNA"/>
</dbReference>
<keyword evidence="7 16" id="KW-0963">Cytoplasm</keyword>
<organism evidence="17 18">
    <name type="scientific">Marinobacterium mangrovicola</name>
    <dbReference type="NCBI Taxonomy" id="1476959"/>
    <lineage>
        <taxon>Bacteria</taxon>
        <taxon>Pseudomonadati</taxon>
        <taxon>Pseudomonadota</taxon>
        <taxon>Gammaproteobacteria</taxon>
        <taxon>Oceanospirillales</taxon>
        <taxon>Oceanospirillaceae</taxon>
        <taxon>Marinobacterium</taxon>
    </lineage>
</organism>
<feature type="binding site" evidence="16">
    <location>
        <begin position="97"/>
        <end position="100"/>
    </location>
    <ligand>
        <name>substrate</name>
    </ligand>
</feature>
<feature type="binding site" evidence="16">
    <location>
        <position position="90"/>
    </location>
    <ligand>
        <name>substrate</name>
    </ligand>
</feature>
<dbReference type="PANTHER" id="PTHR34265">
    <property type="entry name" value="TYPE III PANTOTHENATE KINASE"/>
    <property type="match status" value="1"/>
</dbReference>
<evidence type="ECO:0000256" key="11">
    <source>
        <dbReference type="ARBA" id="ARBA00022840"/>
    </source>
</evidence>
<protein>
    <recommendedName>
        <fullName evidence="15 16">Type III pantothenate kinase</fullName>
        <ecNumber evidence="6 16">2.7.1.33</ecNumber>
    </recommendedName>
    <alternativeName>
        <fullName evidence="16">PanK-III</fullName>
    </alternativeName>
    <alternativeName>
        <fullName evidence="16">Pantothenic acid kinase</fullName>
    </alternativeName>
</protein>
<evidence type="ECO:0000256" key="16">
    <source>
        <dbReference type="HAMAP-Rule" id="MF_01274"/>
    </source>
</evidence>
<dbReference type="NCBIfam" id="TIGR00671">
    <property type="entry name" value="baf"/>
    <property type="match status" value="1"/>
</dbReference>
<evidence type="ECO:0000256" key="8">
    <source>
        <dbReference type="ARBA" id="ARBA00022679"/>
    </source>
</evidence>
<evidence type="ECO:0000256" key="10">
    <source>
        <dbReference type="ARBA" id="ARBA00022777"/>
    </source>
</evidence>
<keyword evidence="16" id="KW-0479">Metal-binding</keyword>
<dbReference type="PANTHER" id="PTHR34265:SF1">
    <property type="entry name" value="TYPE III PANTOTHENATE KINASE"/>
    <property type="match status" value="1"/>
</dbReference>
<comment type="catalytic activity">
    <reaction evidence="1 16">
        <text>(R)-pantothenate + ATP = (R)-4'-phosphopantothenate + ADP + H(+)</text>
        <dbReference type="Rhea" id="RHEA:16373"/>
        <dbReference type="ChEBI" id="CHEBI:10986"/>
        <dbReference type="ChEBI" id="CHEBI:15378"/>
        <dbReference type="ChEBI" id="CHEBI:29032"/>
        <dbReference type="ChEBI" id="CHEBI:30616"/>
        <dbReference type="ChEBI" id="CHEBI:456216"/>
        <dbReference type="EC" id="2.7.1.33"/>
    </reaction>
</comment>
<dbReference type="InterPro" id="IPR004619">
    <property type="entry name" value="Type_III_PanK"/>
</dbReference>
<dbReference type="Pfam" id="PF03309">
    <property type="entry name" value="Pan_kinase"/>
    <property type="match status" value="1"/>
</dbReference>
<dbReference type="UniPathway" id="UPA00241">
    <property type="reaction ID" value="UER00352"/>
</dbReference>
<evidence type="ECO:0000313" key="18">
    <source>
        <dbReference type="Proteomes" id="UP000294546"/>
    </source>
</evidence>
<keyword evidence="11 16" id="KW-0067">ATP-binding</keyword>
<dbReference type="HAMAP" id="MF_01274">
    <property type="entry name" value="Pantothen_kinase_3"/>
    <property type="match status" value="1"/>
</dbReference>
<comment type="caution">
    <text evidence="17">The sequence shown here is derived from an EMBL/GenBank/DDBJ whole genome shotgun (WGS) entry which is preliminary data.</text>
</comment>
<comment type="subcellular location">
    <subcellularLocation>
        <location evidence="3 16">Cytoplasm</location>
    </subcellularLocation>
</comment>
<dbReference type="GO" id="GO:0004594">
    <property type="term" value="F:pantothenate kinase activity"/>
    <property type="evidence" value="ECO:0007669"/>
    <property type="project" value="UniProtKB-UniRule"/>
</dbReference>
<dbReference type="GO" id="GO:0005524">
    <property type="term" value="F:ATP binding"/>
    <property type="evidence" value="ECO:0007669"/>
    <property type="project" value="UniProtKB-UniRule"/>
</dbReference>
<feature type="active site" description="Proton acceptor" evidence="16">
    <location>
        <position position="99"/>
    </location>
</feature>
<comment type="function">
    <text evidence="16">Catalyzes the phosphorylation of pantothenate (Pan), the first step in CoA biosynthesis.</text>
</comment>
<comment type="similarity">
    <text evidence="14 16">Belongs to the type III pantothenate kinase family.</text>
</comment>
<evidence type="ECO:0000256" key="1">
    <source>
        <dbReference type="ARBA" id="ARBA00001206"/>
    </source>
</evidence>
<keyword evidence="12 16" id="KW-0630">Potassium</keyword>
<evidence type="ECO:0000256" key="6">
    <source>
        <dbReference type="ARBA" id="ARBA00012102"/>
    </source>
</evidence>
<evidence type="ECO:0000256" key="15">
    <source>
        <dbReference type="ARBA" id="ARBA00040883"/>
    </source>
</evidence>
<dbReference type="OrthoDB" id="9781305at2"/>
<comment type="pathway">
    <text evidence="4 16">Cofactor biosynthesis; coenzyme A biosynthesis; CoA from (R)-pantothenate: step 1/5.</text>
</comment>
<dbReference type="GO" id="GO:0015937">
    <property type="term" value="P:coenzyme A biosynthetic process"/>
    <property type="evidence" value="ECO:0007669"/>
    <property type="project" value="UniProtKB-UniRule"/>
</dbReference>
<dbReference type="Gene3D" id="3.30.420.40">
    <property type="match status" value="2"/>
</dbReference>
<evidence type="ECO:0000256" key="9">
    <source>
        <dbReference type="ARBA" id="ARBA00022741"/>
    </source>
</evidence>
<evidence type="ECO:0000313" key="17">
    <source>
        <dbReference type="EMBL" id="TCK06014.1"/>
    </source>
</evidence>
<gene>
    <name evidence="16" type="primary">coaX</name>
    <name evidence="17" type="ORF">CLV83_2962</name>
</gene>
<comment type="subunit">
    <text evidence="5 16">Homodimer.</text>
</comment>
<sequence length="240" mass="25098">MILEIDVGNSFLKWRLREPGQLPGVAARVALSALSAEGFQALGHVEAVYVASVADESFNHNLAGLIEAAGLPAASFARTRSACAGVKNSYAKPELMGVDRWLAMLAAWDRAGVGCCVVDCGSAITVDYLNAAGVHRGGYILPGMGLLSAALLAKTARVFVDAPAEEFDLSPGRSTSDAVTHGSNFLFDALVQRVLASLAPGEPLFITGGDGALFHRLAGRGEWLPDLVLDGLVHALRDSL</sequence>
<keyword evidence="13 16" id="KW-0173">Coenzyme A biosynthesis</keyword>
<dbReference type="CDD" id="cd24015">
    <property type="entry name" value="ASKHA_NBD_PanK-III"/>
    <property type="match status" value="1"/>
</dbReference>
<name>A0A4R1GD63_9GAMM</name>
<feature type="binding site" evidence="16">
    <location>
        <position position="175"/>
    </location>
    <ligand>
        <name>substrate</name>
    </ligand>
</feature>
<evidence type="ECO:0000256" key="4">
    <source>
        <dbReference type="ARBA" id="ARBA00005225"/>
    </source>
</evidence>
<keyword evidence="8 16" id="KW-0808">Transferase</keyword>
<comment type="cofactor">
    <cofactor evidence="16">
        <name>NH4(+)</name>
        <dbReference type="ChEBI" id="CHEBI:28938"/>
    </cofactor>
    <cofactor evidence="16">
        <name>K(+)</name>
        <dbReference type="ChEBI" id="CHEBI:29103"/>
    </cofactor>
    <text evidence="16">A monovalent cation. Ammonium or potassium.</text>
</comment>
<evidence type="ECO:0000256" key="12">
    <source>
        <dbReference type="ARBA" id="ARBA00022958"/>
    </source>
</evidence>
<dbReference type="EC" id="2.7.1.33" evidence="6 16"/>
<reference evidence="17 18" key="1">
    <citation type="submission" date="2019-03" db="EMBL/GenBank/DDBJ databases">
        <title>Genomic Encyclopedia of Archaeal and Bacterial Type Strains, Phase II (KMG-II): from individual species to whole genera.</title>
        <authorList>
            <person name="Goeker M."/>
        </authorList>
    </citation>
    <scope>NUCLEOTIDE SEQUENCE [LARGE SCALE GENOMIC DNA]</scope>
    <source>
        <strain evidence="17 18">DSM 27697</strain>
    </source>
</reference>
<comment type="cofactor">
    <cofactor evidence="2">
        <name>K(+)</name>
        <dbReference type="ChEBI" id="CHEBI:29103"/>
    </cofactor>
</comment>
<dbReference type="RefSeq" id="WP_132293810.1">
    <property type="nucleotide sequence ID" value="NZ_SMFU01000009.1"/>
</dbReference>
<proteinExistence type="inferred from homology"/>
<keyword evidence="10 16" id="KW-0418">Kinase</keyword>
<feature type="binding site" evidence="16">
    <location>
        <position position="122"/>
    </location>
    <ligand>
        <name>ATP</name>
        <dbReference type="ChEBI" id="CHEBI:30616"/>
    </ligand>
</feature>